<keyword evidence="6 10" id="KW-1133">Transmembrane helix</keyword>
<proteinExistence type="inferred from homology"/>
<organism evidence="12 13">
    <name type="scientific">Tectimicrobiota bacterium</name>
    <dbReference type="NCBI Taxonomy" id="2528274"/>
    <lineage>
        <taxon>Bacteria</taxon>
        <taxon>Pseudomonadati</taxon>
        <taxon>Nitrospinota/Tectimicrobiota group</taxon>
        <taxon>Candidatus Tectimicrobiota</taxon>
    </lineage>
</organism>
<protein>
    <submittedName>
        <fullName evidence="12">Protein TolQ</fullName>
    </submittedName>
</protein>
<dbReference type="EMBL" id="JACPUR010000023">
    <property type="protein sequence ID" value="MBI3128070.1"/>
    <property type="molecule type" value="Genomic_DNA"/>
</dbReference>
<evidence type="ECO:0000256" key="8">
    <source>
        <dbReference type="ARBA" id="ARBA00023306"/>
    </source>
</evidence>
<evidence type="ECO:0000256" key="9">
    <source>
        <dbReference type="RuleBase" id="RU004057"/>
    </source>
</evidence>
<feature type="domain" description="MotA/TolQ/ExbB proton channel" evidence="11">
    <location>
        <begin position="73"/>
        <end position="215"/>
    </location>
</feature>
<dbReference type="NCBIfam" id="TIGR02796">
    <property type="entry name" value="tolQ"/>
    <property type="match status" value="1"/>
</dbReference>
<evidence type="ECO:0000256" key="3">
    <source>
        <dbReference type="ARBA" id="ARBA00022519"/>
    </source>
</evidence>
<evidence type="ECO:0000313" key="13">
    <source>
        <dbReference type="Proteomes" id="UP000782312"/>
    </source>
</evidence>
<comment type="similarity">
    <text evidence="9">Belongs to the exbB/tolQ family.</text>
</comment>
<keyword evidence="7 10" id="KW-0472">Membrane</keyword>
<evidence type="ECO:0000256" key="5">
    <source>
        <dbReference type="ARBA" id="ARBA00022692"/>
    </source>
</evidence>
<dbReference type="PANTHER" id="PTHR30625">
    <property type="entry name" value="PROTEIN TOLQ"/>
    <property type="match status" value="1"/>
</dbReference>
<dbReference type="GO" id="GO:0005886">
    <property type="term" value="C:plasma membrane"/>
    <property type="evidence" value="ECO:0007669"/>
    <property type="project" value="UniProtKB-SubCell"/>
</dbReference>
<keyword evidence="9" id="KW-0813">Transport</keyword>
<feature type="transmembrane region" description="Helical" evidence="10">
    <location>
        <begin position="12"/>
        <end position="37"/>
    </location>
</feature>
<keyword evidence="5 10" id="KW-0812">Transmembrane</keyword>
<keyword evidence="3" id="KW-0997">Cell inner membrane</keyword>
<keyword evidence="2" id="KW-1003">Cell membrane</keyword>
<evidence type="ECO:0000256" key="4">
    <source>
        <dbReference type="ARBA" id="ARBA00022618"/>
    </source>
</evidence>
<dbReference type="InterPro" id="IPR014163">
    <property type="entry name" value="Tol-Pal_TolQ"/>
</dbReference>
<dbReference type="Pfam" id="PF01618">
    <property type="entry name" value="MotA_ExbB"/>
    <property type="match status" value="1"/>
</dbReference>
<evidence type="ECO:0000313" key="12">
    <source>
        <dbReference type="EMBL" id="MBI3128070.1"/>
    </source>
</evidence>
<dbReference type="InterPro" id="IPR050790">
    <property type="entry name" value="ExbB/TolQ_transport"/>
</dbReference>
<comment type="caution">
    <text evidence="12">The sequence shown here is derived from an EMBL/GenBank/DDBJ whole genome shotgun (WGS) entry which is preliminary data.</text>
</comment>
<keyword evidence="9" id="KW-0653">Protein transport</keyword>
<sequence>MDLWGLAFRSSGVVFFVLLMLIAFSLSSWAIIIWKYFELRRARHRSDDFLAVFWKAKRLDHLYNETGEFGDSPIGQVFAAGYQEVEQVVKARSAKGGGAEEASVLTTTESTGVETVERALRRAANQEVGKLERLLTFLATTGSATPFIGLFGTVWGIMNSFREIGSRGSAGLAVVAPGISEALIATALGLAAAIPAVIAYNHYQNRVKVIANDIENFTADFLNLVGRHFMRM</sequence>
<gene>
    <name evidence="12" type="primary">tolQ</name>
    <name evidence="12" type="ORF">HYZ11_10740</name>
</gene>
<dbReference type="GO" id="GO:0017038">
    <property type="term" value="P:protein import"/>
    <property type="evidence" value="ECO:0007669"/>
    <property type="project" value="TreeGrafter"/>
</dbReference>
<dbReference type="PANTHER" id="PTHR30625:SF3">
    <property type="entry name" value="TOL-PAL SYSTEM PROTEIN TOLQ"/>
    <property type="match status" value="1"/>
</dbReference>
<evidence type="ECO:0000256" key="6">
    <source>
        <dbReference type="ARBA" id="ARBA00022989"/>
    </source>
</evidence>
<dbReference type="AlphaFoldDB" id="A0A932HYJ6"/>
<dbReference type="InterPro" id="IPR002898">
    <property type="entry name" value="MotA_ExbB_proton_chnl"/>
</dbReference>
<evidence type="ECO:0000256" key="10">
    <source>
        <dbReference type="SAM" id="Phobius"/>
    </source>
</evidence>
<dbReference type="GO" id="GO:0043213">
    <property type="term" value="P:bacteriocin transport"/>
    <property type="evidence" value="ECO:0007669"/>
    <property type="project" value="InterPro"/>
</dbReference>
<evidence type="ECO:0000256" key="1">
    <source>
        <dbReference type="ARBA" id="ARBA00004651"/>
    </source>
</evidence>
<evidence type="ECO:0000259" key="11">
    <source>
        <dbReference type="Pfam" id="PF01618"/>
    </source>
</evidence>
<reference evidence="12" key="1">
    <citation type="submission" date="2020-07" db="EMBL/GenBank/DDBJ databases">
        <title>Huge and variable diversity of episymbiotic CPR bacteria and DPANN archaea in groundwater ecosystems.</title>
        <authorList>
            <person name="He C.Y."/>
            <person name="Keren R."/>
            <person name="Whittaker M."/>
            <person name="Farag I.F."/>
            <person name="Doudna J."/>
            <person name="Cate J.H.D."/>
            <person name="Banfield J.F."/>
        </authorList>
    </citation>
    <scope>NUCLEOTIDE SEQUENCE</scope>
    <source>
        <strain evidence="12">NC_groundwater_763_Ag_S-0.2um_68_21</strain>
    </source>
</reference>
<keyword evidence="4" id="KW-0132">Cell division</keyword>
<evidence type="ECO:0000256" key="2">
    <source>
        <dbReference type="ARBA" id="ARBA00022475"/>
    </source>
</evidence>
<accession>A0A932HYJ6</accession>
<dbReference type="GO" id="GO:0051301">
    <property type="term" value="P:cell division"/>
    <property type="evidence" value="ECO:0007669"/>
    <property type="project" value="UniProtKB-KW"/>
</dbReference>
<name>A0A932HYJ6_UNCTE</name>
<keyword evidence="8" id="KW-0131">Cell cycle</keyword>
<dbReference type="Proteomes" id="UP000782312">
    <property type="component" value="Unassembled WGS sequence"/>
</dbReference>
<feature type="transmembrane region" description="Helical" evidence="10">
    <location>
        <begin position="178"/>
        <end position="200"/>
    </location>
</feature>
<evidence type="ECO:0000256" key="7">
    <source>
        <dbReference type="ARBA" id="ARBA00023136"/>
    </source>
</evidence>
<comment type="subcellular location">
    <subcellularLocation>
        <location evidence="1">Cell membrane</location>
        <topology evidence="1">Multi-pass membrane protein</topology>
    </subcellularLocation>
    <subcellularLocation>
        <location evidence="9">Membrane</location>
        <topology evidence="9">Multi-pass membrane protein</topology>
    </subcellularLocation>
</comment>
<feature type="transmembrane region" description="Helical" evidence="10">
    <location>
        <begin position="134"/>
        <end position="158"/>
    </location>
</feature>